<evidence type="ECO:0000256" key="1">
    <source>
        <dbReference type="SAM" id="Phobius"/>
    </source>
</evidence>
<evidence type="ECO:0000313" key="3">
    <source>
        <dbReference type="Proteomes" id="UP000321192"/>
    </source>
</evidence>
<keyword evidence="1" id="KW-0472">Membrane</keyword>
<name>A0A5C7S560_THASP</name>
<sequence>MSDLSDTPQSDGACPLPKRVEFAQWLLRFVNPDRSSDYRDAFWDLLRALLTQYQGDGKDGIEPSSLSTQELWRWALDGRGEPVDGLTSDKARKRVNEHWPGLEQSFAELQGRFTDAARKAGFTGLLWPTKDRSEGGRSSTYRLEWRPFGVSTALPTLPADYEKLHFVLRYREDRSSLRFSRLGRLFLWPLLFRRQGEASMRIDGVRRYVPAVGLGLMLLLTGLPVLIALMRVADGAFEWELMVVAAVFFWFLLRPLIRLYDRFIIMASPLFYPFAEKECQVELVWDLEAAVPPGRSRGYNLRLVRYVADCPLCGGSVSLREGGLGQFNRLIGCCDEEPGEHVFSFDRKLRAGYWLQGRC</sequence>
<feature type="transmembrane region" description="Helical" evidence="1">
    <location>
        <begin position="236"/>
        <end position="253"/>
    </location>
</feature>
<reference evidence="2 3" key="1">
    <citation type="submission" date="2018-09" db="EMBL/GenBank/DDBJ databases">
        <title>Metagenome Assembled Genomes from an Advanced Water Purification Facility.</title>
        <authorList>
            <person name="Stamps B.W."/>
            <person name="Spear J.R."/>
        </authorList>
    </citation>
    <scope>NUCLEOTIDE SEQUENCE [LARGE SCALE GENOMIC DNA]</scope>
    <source>
        <strain evidence="2">Bin_27_1</strain>
    </source>
</reference>
<gene>
    <name evidence="2" type="ORF">E6Q80_21875</name>
</gene>
<keyword evidence="1" id="KW-1133">Transmembrane helix</keyword>
<organism evidence="2 3">
    <name type="scientific">Thauera aminoaromatica</name>
    <dbReference type="NCBI Taxonomy" id="164330"/>
    <lineage>
        <taxon>Bacteria</taxon>
        <taxon>Pseudomonadati</taxon>
        <taxon>Pseudomonadota</taxon>
        <taxon>Betaproteobacteria</taxon>
        <taxon>Rhodocyclales</taxon>
        <taxon>Zoogloeaceae</taxon>
        <taxon>Thauera</taxon>
    </lineage>
</organism>
<evidence type="ECO:0000313" key="2">
    <source>
        <dbReference type="EMBL" id="TXH78797.1"/>
    </source>
</evidence>
<feature type="transmembrane region" description="Helical" evidence="1">
    <location>
        <begin position="208"/>
        <end position="230"/>
    </location>
</feature>
<protein>
    <submittedName>
        <fullName evidence="2">Uncharacterized protein</fullName>
    </submittedName>
</protein>
<dbReference type="Proteomes" id="UP000321192">
    <property type="component" value="Unassembled WGS sequence"/>
</dbReference>
<dbReference type="RefSeq" id="WP_276662327.1">
    <property type="nucleotide sequence ID" value="NZ_SSFD01000375.1"/>
</dbReference>
<proteinExistence type="predicted"/>
<dbReference type="EMBL" id="SSFD01000375">
    <property type="protein sequence ID" value="TXH78797.1"/>
    <property type="molecule type" value="Genomic_DNA"/>
</dbReference>
<dbReference type="AlphaFoldDB" id="A0A5C7S560"/>
<comment type="caution">
    <text evidence="2">The sequence shown here is derived from an EMBL/GenBank/DDBJ whole genome shotgun (WGS) entry which is preliminary data.</text>
</comment>
<keyword evidence="1" id="KW-0812">Transmembrane</keyword>
<accession>A0A5C7S560</accession>